<evidence type="ECO:0000256" key="2">
    <source>
        <dbReference type="ARBA" id="ARBA00022527"/>
    </source>
</evidence>
<evidence type="ECO:0000256" key="8">
    <source>
        <dbReference type="ARBA" id="ARBA00048679"/>
    </source>
</evidence>
<dbReference type="SUPFAM" id="SSF56112">
    <property type="entry name" value="Protein kinase-like (PK-like)"/>
    <property type="match status" value="1"/>
</dbReference>
<evidence type="ECO:0000256" key="6">
    <source>
        <dbReference type="ARBA" id="ARBA00022840"/>
    </source>
</evidence>
<dbReference type="InterPro" id="IPR011009">
    <property type="entry name" value="Kinase-like_dom_sf"/>
</dbReference>
<dbReference type="GO" id="GO:0005524">
    <property type="term" value="F:ATP binding"/>
    <property type="evidence" value="ECO:0007669"/>
    <property type="project" value="UniProtKB-KW"/>
</dbReference>
<dbReference type="PROSITE" id="PS50011">
    <property type="entry name" value="PROTEIN_KINASE_DOM"/>
    <property type="match status" value="1"/>
</dbReference>
<evidence type="ECO:0000256" key="4">
    <source>
        <dbReference type="ARBA" id="ARBA00022741"/>
    </source>
</evidence>
<evidence type="ECO:0000259" key="9">
    <source>
        <dbReference type="PROSITE" id="PS50011"/>
    </source>
</evidence>
<dbReference type="Gene3D" id="1.10.510.10">
    <property type="entry name" value="Transferase(Phosphotransferase) domain 1"/>
    <property type="match status" value="1"/>
</dbReference>
<evidence type="ECO:0000256" key="7">
    <source>
        <dbReference type="ARBA" id="ARBA00047899"/>
    </source>
</evidence>
<comment type="catalytic activity">
    <reaction evidence="8">
        <text>L-seryl-[protein] + ATP = O-phospho-L-seryl-[protein] + ADP + H(+)</text>
        <dbReference type="Rhea" id="RHEA:17989"/>
        <dbReference type="Rhea" id="RHEA-COMP:9863"/>
        <dbReference type="Rhea" id="RHEA-COMP:11604"/>
        <dbReference type="ChEBI" id="CHEBI:15378"/>
        <dbReference type="ChEBI" id="CHEBI:29999"/>
        <dbReference type="ChEBI" id="CHEBI:30616"/>
        <dbReference type="ChEBI" id="CHEBI:83421"/>
        <dbReference type="ChEBI" id="CHEBI:456216"/>
        <dbReference type="EC" id="2.7.11.1"/>
    </reaction>
</comment>
<evidence type="ECO:0000313" key="10">
    <source>
        <dbReference type="EMBL" id="TMW56052.1"/>
    </source>
</evidence>
<evidence type="ECO:0000256" key="3">
    <source>
        <dbReference type="ARBA" id="ARBA00022679"/>
    </source>
</evidence>
<gene>
    <name evidence="10" type="ORF">Poli38472_008700</name>
</gene>
<dbReference type="InterPro" id="IPR000719">
    <property type="entry name" value="Prot_kinase_dom"/>
</dbReference>
<reference evidence="10" key="1">
    <citation type="submission" date="2019-03" db="EMBL/GenBank/DDBJ databases">
        <title>Long read genome sequence of the mycoparasitic Pythium oligandrum ATCC 38472 isolated from sugarbeet rhizosphere.</title>
        <authorList>
            <person name="Gaulin E."/>
        </authorList>
    </citation>
    <scope>NUCLEOTIDE SEQUENCE</scope>
    <source>
        <strain evidence="10">ATCC 38472_TT</strain>
    </source>
</reference>
<dbReference type="EMBL" id="SPLM01000146">
    <property type="protein sequence ID" value="TMW56052.1"/>
    <property type="molecule type" value="Genomic_DNA"/>
</dbReference>
<keyword evidence="3" id="KW-0808">Transferase</keyword>
<dbReference type="SMART" id="SM00220">
    <property type="entry name" value="S_TKc"/>
    <property type="match status" value="1"/>
</dbReference>
<dbReference type="PANTHER" id="PTHR24343">
    <property type="entry name" value="SERINE/THREONINE KINASE"/>
    <property type="match status" value="1"/>
</dbReference>
<comment type="catalytic activity">
    <reaction evidence="7">
        <text>L-threonyl-[protein] + ATP = O-phospho-L-threonyl-[protein] + ADP + H(+)</text>
        <dbReference type="Rhea" id="RHEA:46608"/>
        <dbReference type="Rhea" id="RHEA-COMP:11060"/>
        <dbReference type="Rhea" id="RHEA-COMP:11605"/>
        <dbReference type="ChEBI" id="CHEBI:15378"/>
        <dbReference type="ChEBI" id="CHEBI:30013"/>
        <dbReference type="ChEBI" id="CHEBI:30616"/>
        <dbReference type="ChEBI" id="CHEBI:61977"/>
        <dbReference type="ChEBI" id="CHEBI:456216"/>
        <dbReference type="EC" id="2.7.11.1"/>
    </reaction>
</comment>
<keyword evidence="2" id="KW-0723">Serine/threonine-protein kinase</keyword>
<feature type="domain" description="Protein kinase" evidence="9">
    <location>
        <begin position="103"/>
        <end position="445"/>
    </location>
</feature>
<dbReference type="OrthoDB" id="4062651at2759"/>
<dbReference type="EC" id="2.7.11.1" evidence="1"/>
<evidence type="ECO:0000256" key="1">
    <source>
        <dbReference type="ARBA" id="ARBA00012513"/>
    </source>
</evidence>
<dbReference type="AlphaFoldDB" id="A0A8K1C4N1"/>
<dbReference type="GO" id="GO:0004674">
    <property type="term" value="F:protein serine/threonine kinase activity"/>
    <property type="evidence" value="ECO:0007669"/>
    <property type="project" value="UniProtKB-KW"/>
</dbReference>
<protein>
    <recommendedName>
        <fullName evidence="1">non-specific serine/threonine protein kinase</fullName>
        <ecNumber evidence="1">2.7.11.1</ecNumber>
    </recommendedName>
</protein>
<comment type="caution">
    <text evidence="10">The sequence shown here is derived from an EMBL/GenBank/DDBJ whole genome shotgun (WGS) entry which is preliminary data.</text>
</comment>
<dbReference type="PANTHER" id="PTHR24343:SF547">
    <property type="entry name" value="PROTEIN KINASE DOMAIN-CONTAINING PROTEIN"/>
    <property type="match status" value="1"/>
</dbReference>
<organism evidence="10 11">
    <name type="scientific">Pythium oligandrum</name>
    <name type="common">Mycoparasitic fungus</name>
    <dbReference type="NCBI Taxonomy" id="41045"/>
    <lineage>
        <taxon>Eukaryota</taxon>
        <taxon>Sar</taxon>
        <taxon>Stramenopiles</taxon>
        <taxon>Oomycota</taxon>
        <taxon>Peronosporomycetes</taxon>
        <taxon>Pythiales</taxon>
        <taxon>Pythiaceae</taxon>
        <taxon>Pythium</taxon>
    </lineage>
</organism>
<proteinExistence type="predicted"/>
<keyword evidence="11" id="KW-1185">Reference proteome</keyword>
<accession>A0A8K1C4N1</accession>
<sequence>MEDHPTKGPPRSEKERKARVANGVQSIVDIFDILNHQNVYQDFHHKLGEQDAFDMQRVLHYLSDVVPAIADQEETKEEDGAEPTRMVKAAFFDPVRHVPSNQEVALCRVGLVMFAYYFAVVRHVETGGPKVVIHPVAVKVMDKQQLINQEENTAREMKVLERLRAGGFLVKRPKARAITDPVPLEHVSFHFPQSSHMVDSVNEYLITDYAANKNLIQYVHKRLREYTSEITVLLLDKGIIDDGTLTQRAVQRLWLEEARHIFVGLANAVAYMHHKDVCHLDLSPDNVGIDAQNNPILLDFGSGEVLTDGVAGRDRIIRCKQHYTALEVLVHNRSEDKSRGVDGKAADMYSLGVILYWLIFIHNAWEPQRGRRIVDPLKNDSRWLICLVHHVRSRTHEGFEQTCAICRSGISLDTERDIFQSLLSGHPSERFSARQLVTSDRQEQFRLRDGFLQRCESVVEELVSGPNETMD</sequence>
<dbReference type="Pfam" id="PF00069">
    <property type="entry name" value="Pkinase"/>
    <property type="match status" value="1"/>
</dbReference>
<name>A0A8K1C4N1_PYTOL</name>
<keyword evidence="6" id="KW-0067">ATP-binding</keyword>
<dbReference type="Proteomes" id="UP000794436">
    <property type="component" value="Unassembled WGS sequence"/>
</dbReference>
<keyword evidence="4" id="KW-0547">Nucleotide-binding</keyword>
<keyword evidence="5" id="KW-0418">Kinase</keyword>
<evidence type="ECO:0000256" key="5">
    <source>
        <dbReference type="ARBA" id="ARBA00022777"/>
    </source>
</evidence>
<evidence type="ECO:0000313" key="11">
    <source>
        <dbReference type="Proteomes" id="UP000794436"/>
    </source>
</evidence>